<dbReference type="PANTHER" id="PTHR43975:SF2">
    <property type="entry name" value="EG:BACR7A4.14 PROTEIN-RELATED"/>
    <property type="match status" value="1"/>
</dbReference>
<dbReference type="Pfam" id="PF13561">
    <property type="entry name" value="adh_short_C2"/>
    <property type="match status" value="1"/>
</dbReference>
<dbReference type="InterPro" id="IPR036291">
    <property type="entry name" value="NAD(P)-bd_dom_sf"/>
</dbReference>
<organism evidence="2 3">
    <name type="scientific">Devosia subaequoris</name>
    <dbReference type="NCBI Taxonomy" id="395930"/>
    <lineage>
        <taxon>Bacteria</taxon>
        <taxon>Pseudomonadati</taxon>
        <taxon>Pseudomonadota</taxon>
        <taxon>Alphaproteobacteria</taxon>
        <taxon>Hyphomicrobiales</taxon>
        <taxon>Devosiaceae</taxon>
        <taxon>Devosia</taxon>
    </lineage>
</organism>
<dbReference type="PRINTS" id="PR00081">
    <property type="entry name" value="GDHRDH"/>
</dbReference>
<dbReference type="PROSITE" id="PS00061">
    <property type="entry name" value="ADH_SHORT"/>
    <property type="match status" value="1"/>
</dbReference>
<reference evidence="2 3" key="1">
    <citation type="submission" date="2020-08" db="EMBL/GenBank/DDBJ databases">
        <title>Genomic Encyclopedia of Type Strains, Phase IV (KMG-IV): sequencing the most valuable type-strain genomes for metagenomic binning, comparative biology and taxonomic classification.</title>
        <authorList>
            <person name="Goeker M."/>
        </authorList>
    </citation>
    <scope>NUCLEOTIDE SEQUENCE [LARGE SCALE GENOMIC DNA]</scope>
    <source>
        <strain evidence="2 3">DSM 23447</strain>
    </source>
</reference>
<gene>
    <name evidence="2" type="ORF">GGR20_003670</name>
</gene>
<dbReference type="PANTHER" id="PTHR43975">
    <property type="entry name" value="ZGC:101858"/>
    <property type="match status" value="1"/>
</dbReference>
<dbReference type="EMBL" id="JACIEW010000015">
    <property type="protein sequence ID" value="MBB4053998.1"/>
    <property type="molecule type" value="Genomic_DNA"/>
</dbReference>
<dbReference type="InterPro" id="IPR020904">
    <property type="entry name" value="Sc_DH/Rdtase_CS"/>
</dbReference>
<keyword evidence="3" id="KW-1185">Reference proteome</keyword>
<comment type="similarity">
    <text evidence="1">Belongs to the short-chain dehydrogenases/reductases (SDR) family.</text>
</comment>
<name>A0A7W6NDG4_9HYPH</name>
<dbReference type="Proteomes" id="UP000547011">
    <property type="component" value="Unassembled WGS sequence"/>
</dbReference>
<dbReference type="PRINTS" id="PR00080">
    <property type="entry name" value="SDRFAMILY"/>
</dbReference>
<comment type="caution">
    <text evidence="2">The sequence shown here is derived from an EMBL/GenBank/DDBJ whole genome shotgun (WGS) entry which is preliminary data.</text>
</comment>
<protein>
    <submittedName>
        <fullName evidence="2">NAD(P)-dependent dehydrogenase (Short-subunit alcohol dehydrogenase family)</fullName>
    </submittedName>
</protein>
<evidence type="ECO:0000256" key="1">
    <source>
        <dbReference type="ARBA" id="ARBA00006484"/>
    </source>
</evidence>
<dbReference type="FunFam" id="3.40.50.720:FF:000084">
    <property type="entry name" value="Short-chain dehydrogenase reductase"/>
    <property type="match status" value="1"/>
</dbReference>
<evidence type="ECO:0000313" key="2">
    <source>
        <dbReference type="EMBL" id="MBB4053998.1"/>
    </source>
</evidence>
<dbReference type="AlphaFoldDB" id="A0A7W6NDG4"/>
<proteinExistence type="inferred from homology"/>
<accession>A0A7W6NDG4</accession>
<dbReference type="SUPFAM" id="SSF51735">
    <property type="entry name" value="NAD(P)-binding Rossmann-fold domains"/>
    <property type="match status" value="1"/>
</dbReference>
<evidence type="ECO:0000313" key="3">
    <source>
        <dbReference type="Proteomes" id="UP000547011"/>
    </source>
</evidence>
<sequence>MSIIVTGAAMGIGRAVAQRLARDAYPLVLVDLAVDELASAASEIGSAGGQVLTVAGSVADAETAERAVAAALEQSGKLVGLSHNAGIQRYGTAVTTTREEWDEVMSVNLRAAYLLAQACLPHLVKSRGAIVLMSSVQGLATQSGVAAYTTAKHGMIGLSKSIAVDFASHGVRCNAVAPGSVDTPMLRNAIATAPDPDGVMREINAMHPLGRSARPEEVAELVAFLLSEKASFITGETVRVDGGMLSIIGGSPQKAD</sequence>
<dbReference type="Gene3D" id="3.40.50.720">
    <property type="entry name" value="NAD(P)-binding Rossmann-like Domain"/>
    <property type="match status" value="1"/>
</dbReference>
<dbReference type="InterPro" id="IPR002347">
    <property type="entry name" value="SDR_fam"/>
</dbReference>
<dbReference type="RefSeq" id="WP_246349761.1">
    <property type="nucleotide sequence ID" value="NZ_JACIEW010000015.1"/>
</dbReference>